<gene>
    <name evidence="1" type="ORF">CVT26_000649</name>
</gene>
<name>A0A409Y2L1_9AGAR</name>
<evidence type="ECO:0000313" key="1">
    <source>
        <dbReference type="EMBL" id="PPQ97255.1"/>
    </source>
</evidence>
<reference evidence="1 2" key="1">
    <citation type="journal article" date="2018" name="Evol. Lett.">
        <title>Horizontal gene cluster transfer increased hallucinogenic mushroom diversity.</title>
        <authorList>
            <person name="Reynolds H.T."/>
            <person name="Vijayakumar V."/>
            <person name="Gluck-Thaler E."/>
            <person name="Korotkin H.B."/>
            <person name="Matheny P.B."/>
            <person name="Slot J.C."/>
        </authorList>
    </citation>
    <scope>NUCLEOTIDE SEQUENCE [LARGE SCALE GENOMIC DNA]</scope>
    <source>
        <strain evidence="1 2">SRW20</strain>
    </source>
</reference>
<dbReference type="Proteomes" id="UP000284706">
    <property type="component" value="Unassembled WGS sequence"/>
</dbReference>
<keyword evidence="2" id="KW-1185">Reference proteome</keyword>
<sequence length="109" mass="12116">MTPEESILNRLAMTGVSGFRECSSLALGVRTSRESRLCSSEVMFICTSVTRPGLYKQALSRLPRGWTKYKHMKGLAIKALSPLFTLQEAESSIPFVLYLPMLDAFDPPS</sequence>
<protein>
    <submittedName>
        <fullName evidence="1">Uncharacterized protein</fullName>
    </submittedName>
</protein>
<proteinExistence type="predicted"/>
<evidence type="ECO:0000313" key="2">
    <source>
        <dbReference type="Proteomes" id="UP000284706"/>
    </source>
</evidence>
<dbReference type="AlphaFoldDB" id="A0A409Y2L1"/>
<dbReference type="EMBL" id="NHYE01001272">
    <property type="protein sequence ID" value="PPQ97255.1"/>
    <property type="molecule type" value="Genomic_DNA"/>
</dbReference>
<dbReference type="InParanoid" id="A0A409Y2L1"/>
<comment type="caution">
    <text evidence="1">The sequence shown here is derived from an EMBL/GenBank/DDBJ whole genome shotgun (WGS) entry which is preliminary data.</text>
</comment>
<organism evidence="1 2">
    <name type="scientific">Gymnopilus dilepis</name>
    <dbReference type="NCBI Taxonomy" id="231916"/>
    <lineage>
        <taxon>Eukaryota</taxon>
        <taxon>Fungi</taxon>
        <taxon>Dikarya</taxon>
        <taxon>Basidiomycota</taxon>
        <taxon>Agaricomycotina</taxon>
        <taxon>Agaricomycetes</taxon>
        <taxon>Agaricomycetidae</taxon>
        <taxon>Agaricales</taxon>
        <taxon>Agaricineae</taxon>
        <taxon>Hymenogastraceae</taxon>
        <taxon>Gymnopilus</taxon>
    </lineage>
</organism>
<accession>A0A409Y2L1</accession>